<dbReference type="EMBL" id="FNUJ01000018">
    <property type="protein sequence ID" value="SEF38137.1"/>
    <property type="molecule type" value="Genomic_DNA"/>
</dbReference>
<protein>
    <submittedName>
        <fullName evidence="1">Uncharacterized protein</fullName>
    </submittedName>
</protein>
<dbReference type="OrthoDB" id="3625491at2"/>
<dbReference type="RefSeq" id="WP_086682724.1">
    <property type="nucleotide sequence ID" value="NZ_FNUJ01000018.1"/>
</dbReference>
<keyword evidence="2" id="KW-1185">Reference proteome</keyword>
<name>A0A1H5RKU9_9PSEU</name>
<gene>
    <name evidence="1" type="ORF">SAMN05421837_11888</name>
</gene>
<evidence type="ECO:0000313" key="2">
    <source>
        <dbReference type="Proteomes" id="UP000198878"/>
    </source>
</evidence>
<sequence>MRVNGRAVDTVRRATTGLLDRYEPSTFTGSMLRPDLPNDEQLSYRPVHAAADALILWTADREPTTDAVVPGHV</sequence>
<accession>A0A1H5RKU9</accession>
<dbReference type="AlphaFoldDB" id="A0A1H5RKU9"/>
<proteinExistence type="predicted"/>
<dbReference type="STRING" id="218821.SAMN05421837_11888"/>
<evidence type="ECO:0000313" key="1">
    <source>
        <dbReference type="EMBL" id="SEF38137.1"/>
    </source>
</evidence>
<organism evidence="1 2">
    <name type="scientific">Amycolatopsis pretoriensis</name>
    <dbReference type="NCBI Taxonomy" id="218821"/>
    <lineage>
        <taxon>Bacteria</taxon>
        <taxon>Bacillati</taxon>
        <taxon>Actinomycetota</taxon>
        <taxon>Actinomycetes</taxon>
        <taxon>Pseudonocardiales</taxon>
        <taxon>Pseudonocardiaceae</taxon>
        <taxon>Amycolatopsis</taxon>
    </lineage>
</organism>
<dbReference type="Proteomes" id="UP000198878">
    <property type="component" value="Unassembled WGS sequence"/>
</dbReference>
<reference evidence="2" key="1">
    <citation type="submission" date="2016-10" db="EMBL/GenBank/DDBJ databases">
        <authorList>
            <person name="Varghese N."/>
            <person name="Submissions S."/>
        </authorList>
    </citation>
    <scope>NUCLEOTIDE SEQUENCE [LARGE SCALE GENOMIC DNA]</scope>
    <source>
        <strain evidence="2">DSM 44654</strain>
    </source>
</reference>